<accession>A0ACD3BBZ1</accession>
<dbReference type="Proteomes" id="UP000308600">
    <property type="component" value="Unassembled WGS sequence"/>
</dbReference>
<dbReference type="EMBL" id="ML208263">
    <property type="protein sequence ID" value="TFK75431.1"/>
    <property type="molecule type" value="Genomic_DNA"/>
</dbReference>
<gene>
    <name evidence="1" type="ORF">BDN72DRAFT_892376</name>
</gene>
<name>A0ACD3BBZ1_9AGAR</name>
<keyword evidence="2" id="KW-1185">Reference proteome</keyword>
<evidence type="ECO:0000313" key="1">
    <source>
        <dbReference type="EMBL" id="TFK75431.1"/>
    </source>
</evidence>
<reference evidence="1 2" key="1">
    <citation type="journal article" date="2019" name="Nat. Ecol. Evol.">
        <title>Megaphylogeny resolves global patterns of mushroom evolution.</title>
        <authorList>
            <person name="Varga T."/>
            <person name="Krizsan K."/>
            <person name="Foldi C."/>
            <person name="Dima B."/>
            <person name="Sanchez-Garcia M."/>
            <person name="Sanchez-Ramirez S."/>
            <person name="Szollosi G.J."/>
            <person name="Szarkandi J.G."/>
            <person name="Papp V."/>
            <person name="Albert L."/>
            <person name="Andreopoulos W."/>
            <person name="Angelini C."/>
            <person name="Antonin V."/>
            <person name="Barry K.W."/>
            <person name="Bougher N.L."/>
            <person name="Buchanan P."/>
            <person name="Buyck B."/>
            <person name="Bense V."/>
            <person name="Catcheside P."/>
            <person name="Chovatia M."/>
            <person name="Cooper J."/>
            <person name="Damon W."/>
            <person name="Desjardin D."/>
            <person name="Finy P."/>
            <person name="Geml J."/>
            <person name="Haridas S."/>
            <person name="Hughes K."/>
            <person name="Justo A."/>
            <person name="Karasinski D."/>
            <person name="Kautmanova I."/>
            <person name="Kiss B."/>
            <person name="Kocsube S."/>
            <person name="Kotiranta H."/>
            <person name="LaButti K.M."/>
            <person name="Lechner B.E."/>
            <person name="Liimatainen K."/>
            <person name="Lipzen A."/>
            <person name="Lukacs Z."/>
            <person name="Mihaltcheva S."/>
            <person name="Morgado L.N."/>
            <person name="Niskanen T."/>
            <person name="Noordeloos M.E."/>
            <person name="Ohm R.A."/>
            <person name="Ortiz-Santana B."/>
            <person name="Ovrebo C."/>
            <person name="Racz N."/>
            <person name="Riley R."/>
            <person name="Savchenko A."/>
            <person name="Shiryaev A."/>
            <person name="Soop K."/>
            <person name="Spirin V."/>
            <person name="Szebenyi C."/>
            <person name="Tomsovsky M."/>
            <person name="Tulloss R.E."/>
            <person name="Uehling J."/>
            <person name="Grigoriev I.V."/>
            <person name="Vagvolgyi C."/>
            <person name="Papp T."/>
            <person name="Martin F.M."/>
            <person name="Miettinen O."/>
            <person name="Hibbett D.S."/>
            <person name="Nagy L.G."/>
        </authorList>
    </citation>
    <scope>NUCLEOTIDE SEQUENCE [LARGE SCALE GENOMIC DNA]</scope>
    <source>
        <strain evidence="1 2">NL-1719</strain>
    </source>
</reference>
<evidence type="ECO:0000313" key="2">
    <source>
        <dbReference type="Proteomes" id="UP000308600"/>
    </source>
</evidence>
<proteinExistence type="predicted"/>
<sequence length="299" mass="32943">MAYQRICRACKQTFTSLNSFKTHLTTSTDHNYCADCPDFKVFCTEDAIRAHCTAKGCSPIVAETLRGEAQTAGSPQEASFAASAGPRPRFNCDVCCATFGTKDALGEHRRSDQRHNWCMVCAKDFATPVALESHLSSKAHEQRDHGCPLCSQAFPTPSAMVHHIEEGCSGLTRKDVAMVVHSLKIQPSISTARGRGACKILPPVEIDKATEDAFNGTHYECALCNARFERLHSLNRHLTSGAHERKGFKCPGKKCGKKSRLASSMLQHIESGTCRITQLPEVEQYTRELTGQFSNYLKT</sequence>
<protein>
    <submittedName>
        <fullName evidence="1">Uncharacterized protein</fullName>
    </submittedName>
</protein>
<organism evidence="1 2">
    <name type="scientific">Pluteus cervinus</name>
    <dbReference type="NCBI Taxonomy" id="181527"/>
    <lineage>
        <taxon>Eukaryota</taxon>
        <taxon>Fungi</taxon>
        <taxon>Dikarya</taxon>
        <taxon>Basidiomycota</taxon>
        <taxon>Agaricomycotina</taxon>
        <taxon>Agaricomycetes</taxon>
        <taxon>Agaricomycetidae</taxon>
        <taxon>Agaricales</taxon>
        <taxon>Pluteineae</taxon>
        <taxon>Pluteaceae</taxon>
        <taxon>Pluteus</taxon>
    </lineage>
</organism>